<dbReference type="AlphaFoldDB" id="A0A0M0KH60"/>
<dbReference type="SUPFAM" id="SSF51735">
    <property type="entry name" value="NAD(P)-binding Rossmann-fold domains"/>
    <property type="match status" value="1"/>
</dbReference>
<organism evidence="10">
    <name type="scientific">Halalkalibacterium halodurans</name>
    <name type="common">Bacillus halodurans</name>
    <dbReference type="NCBI Taxonomy" id="86665"/>
    <lineage>
        <taxon>Bacteria</taxon>
        <taxon>Bacillati</taxon>
        <taxon>Bacillota</taxon>
        <taxon>Bacilli</taxon>
        <taxon>Bacillales</taxon>
        <taxon>Bacillaceae</taxon>
        <taxon>Halalkalibacterium (ex Joshi et al. 2022)</taxon>
    </lineage>
</organism>
<dbReference type="Pfam" id="PF16363">
    <property type="entry name" value="GDP_Man_Dehyd"/>
    <property type="match status" value="1"/>
</dbReference>
<proteinExistence type="inferred from homology"/>
<dbReference type="GO" id="GO:0009225">
    <property type="term" value="P:nucleotide-sugar metabolic process"/>
    <property type="evidence" value="ECO:0007669"/>
    <property type="project" value="InterPro"/>
</dbReference>
<dbReference type="RefSeq" id="WP_053430406.1">
    <property type="nucleotide sequence ID" value="NZ_CP040441.1"/>
</dbReference>
<dbReference type="InterPro" id="IPR036291">
    <property type="entry name" value="NAD(P)-bd_dom_sf"/>
</dbReference>
<dbReference type="NCBIfam" id="TIGR01181">
    <property type="entry name" value="dTDP_gluc_dehyt"/>
    <property type="match status" value="1"/>
</dbReference>
<evidence type="ECO:0000256" key="7">
    <source>
        <dbReference type="ARBA" id="ARBA00023239"/>
    </source>
</evidence>
<reference evidence="10" key="1">
    <citation type="submission" date="2015-08" db="EMBL/GenBank/DDBJ databases">
        <title>Complete DNA Sequence of Pseudomonas syringae pv. actinidiae, the Causal Agent of Kiwifruit Canker Disease.</title>
        <authorList>
            <person name="Rikkerink E.H.A."/>
            <person name="Fineran P.C."/>
        </authorList>
    </citation>
    <scope>NUCLEOTIDE SEQUENCE</scope>
    <source>
        <strain evidence="10">DSM 13666</strain>
    </source>
</reference>
<dbReference type="EMBL" id="LILD01000001">
    <property type="protein sequence ID" value="KOO37917.1"/>
    <property type="molecule type" value="Genomic_DNA"/>
</dbReference>
<evidence type="ECO:0000256" key="5">
    <source>
        <dbReference type="ARBA" id="ARBA00016977"/>
    </source>
</evidence>
<feature type="domain" description="NAD(P)-binding" evidence="9">
    <location>
        <begin position="6"/>
        <end position="308"/>
    </location>
</feature>
<comment type="caution">
    <text evidence="10">The sequence shown here is derived from an EMBL/GenBank/DDBJ whole genome shotgun (WGS) entry which is preliminary data.</text>
</comment>
<dbReference type="InterPro" id="IPR005888">
    <property type="entry name" value="dTDP_Gluc_deHydtase"/>
</dbReference>
<protein>
    <recommendedName>
        <fullName evidence="5 8">dTDP-glucose 4,6-dehydratase</fullName>
        <ecNumber evidence="4 8">4.2.1.46</ecNumber>
    </recommendedName>
</protein>
<keyword evidence="6" id="KW-0520">NAD</keyword>
<gene>
    <name evidence="10" type="ORF">AMD02_02920</name>
</gene>
<evidence type="ECO:0000259" key="9">
    <source>
        <dbReference type="Pfam" id="PF16363"/>
    </source>
</evidence>
<evidence type="ECO:0000256" key="3">
    <source>
        <dbReference type="ARBA" id="ARBA00008178"/>
    </source>
</evidence>
<evidence type="ECO:0000256" key="4">
    <source>
        <dbReference type="ARBA" id="ARBA00011990"/>
    </source>
</evidence>
<keyword evidence="7 8" id="KW-0456">Lyase</keyword>
<dbReference type="PANTHER" id="PTHR43000">
    <property type="entry name" value="DTDP-D-GLUCOSE 4,6-DEHYDRATASE-RELATED"/>
    <property type="match status" value="1"/>
</dbReference>
<dbReference type="Gene3D" id="3.90.25.10">
    <property type="entry name" value="UDP-galactose 4-epimerase, domain 1"/>
    <property type="match status" value="1"/>
</dbReference>
<dbReference type="PATRIC" id="fig|136160.3.peg.815"/>
<comment type="cofactor">
    <cofactor evidence="2 8">
        <name>NAD(+)</name>
        <dbReference type="ChEBI" id="CHEBI:57540"/>
    </cofactor>
</comment>
<evidence type="ECO:0000256" key="8">
    <source>
        <dbReference type="RuleBase" id="RU004473"/>
    </source>
</evidence>
<evidence type="ECO:0000256" key="2">
    <source>
        <dbReference type="ARBA" id="ARBA00001911"/>
    </source>
</evidence>
<evidence type="ECO:0000256" key="1">
    <source>
        <dbReference type="ARBA" id="ARBA00001539"/>
    </source>
</evidence>
<comment type="catalytic activity">
    <reaction evidence="1 8">
        <text>dTDP-alpha-D-glucose = dTDP-4-dehydro-6-deoxy-alpha-D-glucose + H2O</text>
        <dbReference type="Rhea" id="RHEA:17221"/>
        <dbReference type="ChEBI" id="CHEBI:15377"/>
        <dbReference type="ChEBI" id="CHEBI:57477"/>
        <dbReference type="ChEBI" id="CHEBI:57649"/>
        <dbReference type="EC" id="4.2.1.46"/>
    </reaction>
</comment>
<comment type="similarity">
    <text evidence="3 8">Belongs to the NAD(P)-dependent epimerase/dehydratase family. dTDP-glucose dehydratase subfamily.</text>
</comment>
<dbReference type="EC" id="4.2.1.46" evidence="4 8"/>
<dbReference type="GO" id="GO:0008460">
    <property type="term" value="F:dTDP-glucose 4,6-dehydratase activity"/>
    <property type="evidence" value="ECO:0007669"/>
    <property type="project" value="UniProtKB-EC"/>
</dbReference>
<dbReference type="GeneID" id="87598899"/>
<sequence>MSKQILVTGGAGFIGSHFIEALLQHKPTYHITNVDVLTYAGKLENMAGFTDHPNYRFISADIGDADQLLEAFDRTYDVIVHFAAETHVDRSIHNPMVFLETNILGTHNLLLAVLKGYAKKILYISTDEVYGSLGMKDVPFTEQSPLAANNPYSASKAGGDLLARSFYKTYQAPVIITRCSNNYGPRQDKEKLIPKIIANALTNKKIPLYGDGLQIRDWLYVTDHCRALTTIMEHGEIGEIYNIGGGNERTNLEITKQILNILGKDHDLINHVEDRKGHDRRYAINWGKIHKQLGWRPMVAFEDGLAETVQWYKSRLAQGGH</sequence>
<dbReference type="Gene3D" id="3.40.50.720">
    <property type="entry name" value="NAD(P)-binding Rossmann-like Domain"/>
    <property type="match status" value="1"/>
</dbReference>
<evidence type="ECO:0000313" key="10">
    <source>
        <dbReference type="EMBL" id="KOO37917.1"/>
    </source>
</evidence>
<dbReference type="CDD" id="cd05246">
    <property type="entry name" value="dTDP_GD_SDR_e"/>
    <property type="match status" value="1"/>
</dbReference>
<dbReference type="InterPro" id="IPR016040">
    <property type="entry name" value="NAD(P)-bd_dom"/>
</dbReference>
<name>A0A0M0KH60_ALKHA</name>
<evidence type="ECO:0000256" key="6">
    <source>
        <dbReference type="ARBA" id="ARBA00023027"/>
    </source>
</evidence>
<accession>A0A0M0KH60</accession>